<reference evidence="2" key="1">
    <citation type="submission" date="2020-04" db="EMBL/GenBank/DDBJ databases">
        <authorList>
            <person name="Alioto T."/>
            <person name="Alioto T."/>
            <person name="Gomez Garrido J."/>
        </authorList>
    </citation>
    <scope>NUCLEOTIDE SEQUENCE</scope>
    <source>
        <strain evidence="2">A484AB</strain>
    </source>
</reference>
<dbReference type="EMBL" id="CACRXK020018299">
    <property type="protein sequence ID" value="CAB4032308.1"/>
    <property type="molecule type" value="Genomic_DNA"/>
</dbReference>
<gene>
    <name evidence="2" type="ORF">PACLA_8A076046</name>
</gene>
<keyword evidence="3" id="KW-1185">Reference proteome</keyword>
<organism evidence="2 3">
    <name type="scientific">Paramuricea clavata</name>
    <name type="common">Red gorgonian</name>
    <name type="synonym">Violescent sea-whip</name>
    <dbReference type="NCBI Taxonomy" id="317549"/>
    <lineage>
        <taxon>Eukaryota</taxon>
        <taxon>Metazoa</taxon>
        <taxon>Cnidaria</taxon>
        <taxon>Anthozoa</taxon>
        <taxon>Octocorallia</taxon>
        <taxon>Malacalcyonacea</taxon>
        <taxon>Plexauridae</taxon>
        <taxon>Paramuricea</taxon>
    </lineage>
</organism>
<dbReference type="Gene3D" id="2.40.70.10">
    <property type="entry name" value="Acid Proteases"/>
    <property type="match status" value="1"/>
</dbReference>
<evidence type="ECO:0000256" key="1">
    <source>
        <dbReference type="SAM" id="MobiDB-lite"/>
    </source>
</evidence>
<accession>A0A6S7JMN9</accession>
<name>A0A6S7JMN9_PARCT</name>
<dbReference type="Proteomes" id="UP001152795">
    <property type="component" value="Unassembled WGS sequence"/>
</dbReference>
<dbReference type="InterPro" id="IPR021109">
    <property type="entry name" value="Peptidase_aspartic_dom_sf"/>
</dbReference>
<evidence type="ECO:0000313" key="2">
    <source>
        <dbReference type="EMBL" id="CAB4032308.1"/>
    </source>
</evidence>
<dbReference type="AlphaFoldDB" id="A0A6S7JMN9"/>
<feature type="compositionally biased region" description="Polar residues" evidence="1">
    <location>
        <begin position="191"/>
        <end position="202"/>
    </location>
</feature>
<dbReference type="OrthoDB" id="6783748at2759"/>
<comment type="caution">
    <text evidence="2">The sequence shown here is derived from an EMBL/GenBank/DDBJ whole genome shotgun (WGS) entry which is preliminary data.</text>
</comment>
<dbReference type="SUPFAM" id="SSF50630">
    <property type="entry name" value="Acid proteases"/>
    <property type="match status" value="1"/>
</dbReference>
<feature type="region of interest" description="Disordered" evidence="1">
    <location>
        <begin position="171"/>
        <end position="202"/>
    </location>
</feature>
<protein>
    <submittedName>
        <fullName evidence="2">Uncharacterized protein</fullName>
    </submittedName>
</protein>
<proteinExistence type="predicted"/>
<evidence type="ECO:0000313" key="3">
    <source>
        <dbReference type="Proteomes" id="UP001152795"/>
    </source>
</evidence>
<sequence length="202" mass="22495">MSLFGRIVLKLSIGNREFFQSFWIADMNEECILGCDFLEQHGCCLDMTNKCMIEDMRVPLLDRLNDDGAKIMNYNGKSEFGIIGAMPGKATPELLVGKVLTNLSDAVVPVKAGSELAKCELTDSLYENSIKDLTSLDEKTKVYNLLCENTDIFSQGPNDLGRTKLVKHKINTGNARPIKQPPRRLPYSKRTAASQAITDMEN</sequence>